<name>A0A4C1ZL11_EUMVA</name>
<proteinExistence type="predicted"/>
<keyword evidence="2" id="KW-1185">Reference proteome</keyword>
<dbReference type="EMBL" id="BGZK01001982">
    <property type="protein sequence ID" value="GBP89196.1"/>
    <property type="molecule type" value="Genomic_DNA"/>
</dbReference>
<dbReference type="AlphaFoldDB" id="A0A4C1ZL11"/>
<comment type="caution">
    <text evidence="1">The sequence shown here is derived from an EMBL/GenBank/DDBJ whole genome shotgun (WGS) entry which is preliminary data.</text>
</comment>
<gene>
    <name evidence="1" type="ORF">EVAR_60375_1</name>
</gene>
<reference evidence="1 2" key="1">
    <citation type="journal article" date="2019" name="Commun. Biol.">
        <title>The bagworm genome reveals a unique fibroin gene that provides high tensile strength.</title>
        <authorList>
            <person name="Kono N."/>
            <person name="Nakamura H."/>
            <person name="Ohtoshi R."/>
            <person name="Tomita M."/>
            <person name="Numata K."/>
            <person name="Arakawa K."/>
        </authorList>
    </citation>
    <scope>NUCLEOTIDE SEQUENCE [LARGE SCALE GENOMIC DNA]</scope>
</reference>
<accession>A0A4C1ZL11</accession>
<dbReference type="Proteomes" id="UP000299102">
    <property type="component" value="Unassembled WGS sequence"/>
</dbReference>
<evidence type="ECO:0000313" key="2">
    <source>
        <dbReference type="Proteomes" id="UP000299102"/>
    </source>
</evidence>
<evidence type="ECO:0000313" key="1">
    <source>
        <dbReference type="EMBL" id="GBP89196.1"/>
    </source>
</evidence>
<sequence>MVTAAHGDSQLQRSHRCVAGLLGQAFDICLSGEQGGGVGVGIAVGRGRCHVTGDVGRQRPRYTPVQRGGLKIQIQLSEVKSDTCDVGARQNTPPVVRNDVGTAARDVTQPDARRDALAQESGVQRQLSKWNRKLLLNCCRDAE</sequence>
<organism evidence="1 2">
    <name type="scientific">Eumeta variegata</name>
    <name type="common">Bagworm moth</name>
    <name type="synonym">Eumeta japonica</name>
    <dbReference type="NCBI Taxonomy" id="151549"/>
    <lineage>
        <taxon>Eukaryota</taxon>
        <taxon>Metazoa</taxon>
        <taxon>Ecdysozoa</taxon>
        <taxon>Arthropoda</taxon>
        <taxon>Hexapoda</taxon>
        <taxon>Insecta</taxon>
        <taxon>Pterygota</taxon>
        <taxon>Neoptera</taxon>
        <taxon>Endopterygota</taxon>
        <taxon>Lepidoptera</taxon>
        <taxon>Glossata</taxon>
        <taxon>Ditrysia</taxon>
        <taxon>Tineoidea</taxon>
        <taxon>Psychidae</taxon>
        <taxon>Oiketicinae</taxon>
        <taxon>Eumeta</taxon>
    </lineage>
</organism>
<protein>
    <submittedName>
        <fullName evidence="1">Uncharacterized protein</fullName>
    </submittedName>
</protein>